<accession>A0A061GRR5</accession>
<evidence type="ECO:0000313" key="2">
    <source>
        <dbReference type="Proteomes" id="UP000026915"/>
    </source>
</evidence>
<sequence length="114" mass="12783">MRQSWTFPLVEIVEHEQCNSHPKFTGLSHFCLIRYDKGKNIYLDKRMVNYIGNGILHLLENLLVRCPFIGVAPTSTVFSGLCSSSSLVSSDLHLSPTVAFLSSKDFSTAPRDIH</sequence>
<gene>
    <name evidence="1" type="ORF">TCM_039591</name>
</gene>
<protein>
    <submittedName>
        <fullName evidence="1">Uncharacterized protein</fullName>
    </submittedName>
</protein>
<proteinExistence type="predicted"/>
<evidence type="ECO:0000313" key="1">
    <source>
        <dbReference type="EMBL" id="EOY32098.1"/>
    </source>
</evidence>
<organism evidence="1 2">
    <name type="scientific">Theobroma cacao</name>
    <name type="common">Cacao</name>
    <name type="synonym">Cocoa</name>
    <dbReference type="NCBI Taxonomy" id="3641"/>
    <lineage>
        <taxon>Eukaryota</taxon>
        <taxon>Viridiplantae</taxon>
        <taxon>Streptophyta</taxon>
        <taxon>Embryophyta</taxon>
        <taxon>Tracheophyta</taxon>
        <taxon>Spermatophyta</taxon>
        <taxon>Magnoliopsida</taxon>
        <taxon>eudicotyledons</taxon>
        <taxon>Gunneridae</taxon>
        <taxon>Pentapetalae</taxon>
        <taxon>rosids</taxon>
        <taxon>malvids</taxon>
        <taxon>Malvales</taxon>
        <taxon>Malvaceae</taxon>
        <taxon>Byttnerioideae</taxon>
        <taxon>Theobroma</taxon>
    </lineage>
</organism>
<dbReference type="Proteomes" id="UP000026915">
    <property type="component" value="Chromosome 9"/>
</dbReference>
<dbReference type="HOGENOM" id="CLU_2125593_0_0_1"/>
<keyword evidence="2" id="KW-1185">Reference proteome</keyword>
<dbReference type="AlphaFoldDB" id="A0A061GRR5"/>
<dbReference type="EMBL" id="CM001887">
    <property type="protein sequence ID" value="EOY32098.1"/>
    <property type="molecule type" value="Genomic_DNA"/>
</dbReference>
<dbReference type="Gramene" id="EOY32098">
    <property type="protein sequence ID" value="EOY32098"/>
    <property type="gene ID" value="TCM_039591"/>
</dbReference>
<name>A0A061GRR5_THECC</name>
<reference evidence="1 2" key="1">
    <citation type="journal article" date="2013" name="Genome Biol.">
        <title>The genome sequence of the most widely cultivated cacao type and its use to identify candidate genes regulating pod color.</title>
        <authorList>
            <person name="Motamayor J.C."/>
            <person name="Mockaitis K."/>
            <person name="Schmutz J."/>
            <person name="Haiminen N."/>
            <person name="Iii D.L."/>
            <person name="Cornejo O."/>
            <person name="Findley S.D."/>
            <person name="Zheng P."/>
            <person name="Utro F."/>
            <person name="Royaert S."/>
            <person name="Saski C."/>
            <person name="Jenkins J."/>
            <person name="Podicheti R."/>
            <person name="Zhao M."/>
            <person name="Scheffler B.E."/>
            <person name="Stack J.C."/>
            <person name="Feltus F.A."/>
            <person name="Mustiga G.M."/>
            <person name="Amores F."/>
            <person name="Phillips W."/>
            <person name="Marelli J.P."/>
            <person name="May G.D."/>
            <person name="Shapiro H."/>
            <person name="Ma J."/>
            <person name="Bustamante C.D."/>
            <person name="Schnell R.J."/>
            <person name="Main D."/>
            <person name="Gilbert D."/>
            <person name="Parida L."/>
            <person name="Kuhn D.N."/>
        </authorList>
    </citation>
    <scope>NUCLEOTIDE SEQUENCE [LARGE SCALE GENOMIC DNA]</scope>
    <source>
        <strain evidence="2">cv. Matina 1-6</strain>
    </source>
</reference>
<dbReference type="InParanoid" id="A0A061GRR5"/>